<dbReference type="KEGG" id="xbv:XBW1_mp0141"/>
<accession>A0A0B6XFC8</accession>
<evidence type="ECO:0000313" key="1">
    <source>
        <dbReference type="EMBL" id="CDM92260.1"/>
    </source>
</evidence>
<sequence length="138" mass="15933">MSYRTYLTYENGRQSHLCFTRDRKVIHQHIESLFADADLRETAKEIVLEYKKNPLFIFSMCDVNDKTMAKIPWPKLGKKRTLKTPKIASLSMPSQMYDFLQELGGGSASKAVQDMCLEKMGDKVSIDEMFYNRCDSTS</sequence>
<dbReference type="Proteomes" id="UP000032930">
    <property type="component" value="Plasmid megaplasmid"/>
</dbReference>
<dbReference type="AlphaFoldDB" id="A0A0B6XFC8"/>
<organism evidence="1 2">
    <name type="scientific">Xenorhabdus bovienii</name>
    <name type="common">Xenorhabdus nematophila subsp. bovienii</name>
    <dbReference type="NCBI Taxonomy" id="40576"/>
    <lineage>
        <taxon>Bacteria</taxon>
        <taxon>Pseudomonadati</taxon>
        <taxon>Pseudomonadota</taxon>
        <taxon>Gammaproteobacteria</taxon>
        <taxon>Enterobacterales</taxon>
        <taxon>Morganellaceae</taxon>
        <taxon>Xenorhabdus</taxon>
    </lineage>
</organism>
<name>A0A0B6XFC8_XENBV</name>
<dbReference type="EMBL" id="FO818638">
    <property type="protein sequence ID" value="CDM92260.1"/>
    <property type="molecule type" value="Genomic_DNA"/>
</dbReference>
<protein>
    <submittedName>
        <fullName evidence="1">Uncharacterized protein</fullName>
    </submittedName>
</protein>
<reference evidence="1 2" key="1">
    <citation type="submission" date="2014-02" db="EMBL/GenBank/DDBJ databases">
        <authorList>
            <person name="Genoscope - CEA"/>
        </authorList>
    </citation>
    <scope>NUCLEOTIDE SEQUENCE [LARGE SCALE GENOMIC DNA]</scope>
    <source>
        <strain evidence="1 2">CS03</strain>
        <plasmid evidence="2">Plasmid</plasmid>
    </source>
</reference>
<dbReference type="RefSeq" id="WP_046338234.1">
    <property type="nucleotide sequence ID" value="NZ_CAWMEF010000003.1"/>
</dbReference>
<evidence type="ECO:0000313" key="2">
    <source>
        <dbReference type="Proteomes" id="UP000032930"/>
    </source>
</evidence>
<gene>
    <name evidence="1" type="ORF">XBW1_mp0141</name>
</gene>
<proteinExistence type="predicted"/>